<dbReference type="PANTHER" id="PTHR34875:SF6">
    <property type="entry name" value="UPF0237 PROTEIN MJ1558"/>
    <property type="match status" value="1"/>
</dbReference>
<dbReference type="eggNOG" id="COG3830">
    <property type="taxonomic scope" value="Bacteria"/>
</dbReference>
<evidence type="ECO:0000259" key="2">
    <source>
        <dbReference type="PROSITE" id="PS51671"/>
    </source>
</evidence>
<dbReference type="AlphaFoldDB" id="M5E1X8"/>
<evidence type="ECO:0000313" key="4">
    <source>
        <dbReference type="Proteomes" id="UP000012063"/>
    </source>
</evidence>
<dbReference type="PROSITE" id="PS51671">
    <property type="entry name" value="ACT"/>
    <property type="match status" value="1"/>
</dbReference>
<reference evidence="4" key="1">
    <citation type="journal article" date="2013" name="Genome Announc.">
        <title>Genome Sequence of Halanaerobium saccharolyticum subsp. saccharolyticum Strain DSM 6643T, a Halophilic Hydrogen-Producing Bacterium.</title>
        <authorList>
            <person name="Kivisto A."/>
            <person name="Larjo A."/>
            <person name="Ciranna A."/>
            <person name="Santala V."/>
            <person name="Roos C."/>
            <person name="Karp M."/>
        </authorList>
    </citation>
    <scope>NUCLEOTIDE SEQUENCE [LARGE SCALE GENOMIC DNA]</scope>
    <source>
        <strain evidence="4">DSM 6643</strain>
    </source>
</reference>
<comment type="similarity">
    <text evidence="1">Belongs to the UPF0237 family.</text>
</comment>
<dbReference type="RefSeq" id="WP_005489756.1">
    <property type="nucleotide sequence ID" value="NZ_CAUI01000023.1"/>
</dbReference>
<dbReference type="HAMAP" id="MF_01054">
    <property type="entry name" value="UPF0237"/>
    <property type="match status" value="1"/>
</dbReference>
<dbReference type="Proteomes" id="UP000012063">
    <property type="component" value="Unassembled WGS sequence"/>
</dbReference>
<dbReference type="EMBL" id="CAUI01000023">
    <property type="protein sequence ID" value="CCU80481.1"/>
    <property type="molecule type" value="Genomic_DNA"/>
</dbReference>
<comment type="caution">
    <text evidence="3">The sequence shown here is derived from an EMBL/GenBank/DDBJ whole genome shotgun (WGS) entry which is preliminary data.</text>
</comment>
<dbReference type="NCBIfam" id="NF001220">
    <property type="entry name" value="PRK00194.1"/>
    <property type="match status" value="1"/>
</dbReference>
<gene>
    <name evidence="3" type="ORF">HSACCH_02071</name>
</gene>
<dbReference type="Pfam" id="PF13740">
    <property type="entry name" value="ACT_6"/>
    <property type="match status" value="1"/>
</dbReference>
<name>M5E1X8_9FIRM</name>
<dbReference type="STRING" id="1293054.HSACCH_02071"/>
<organism evidence="3 4">
    <name type="scientific">Halanaerobium saccharolyticum subsp. saccharolyticum DSM 6643</name>
    <dbReference type="NCBI Taxonomy" id="1293054"/>
    <lineage>
        <taxon>Bacteria</taxon>
        <taxon>Bacillati</taxon>
        <taxon>Bacillota</taxon>
        <taxon>Clostridia</taxon>
        <taxon>Halanaerobiales</taxon>
        <taxon>Halanaerobiaceae</taxon>
        <taxon>Halanaerobium</taxon>
    </lineage>
</organism>
<dbReference type="InterPro" id="IPR002912">
    <property type="entry name" value="ACT_dom"/>
</dbReference>
<dbReference type="CDD" id="cd04872">
    <property type="entry name" value="ACT_1ZPV"/>
    <property type="match status" value="1"/>
</dbReference>
<evidence type="ECO:0000256" key="1">
    <source>
        <dbReference type="HAMAP-Rule" id="MF_01054"/>
    </source>
</evidence>
<dbReference type="InParanoid" id="M5E1X8"/>
<protein>
    <recommendedName>
        <fullName evidence="1">UPF0237 protein HSACCH_02071</fullName>
    </recommendedName>
</protein>
<dbReference type="InterPro" id="IPR022986">
    <property type="entry name" value="UPF0237_ACT"/>
</dbReference>
<dbReference type="PANTHER" id="PTHR34875">
    <property type="entry name" value="UPF0237 PROTEIN MJ1558"/>
    <property type="match status" value="1"/>
</dbReference>
<dbReference type="Gene3D" id="3.30.70.260">
    <property type="match status" value="1"/>
</dbReference>
<feature type="domain" description="ACT" evidence="2">
    <location>
        <begin position="4"/>
        <end position="78"/>
    </location>
</feature>
<dbReference type="InterPro" id="IPR045865">
    <property type="entry name" value="ACT-like_dom_sf"/>
</dbReference>
<sequence length="89" mass="10078">MKAIITVIGVDRIGIISEVSTLLAAEKVNILDINQTVLDDYFTMTMLVSLEALEIPLEELKKELVQKGEKLGVSIRLQHEDIFRSMHRI</sequence>
<dbReference type="OrthoDB" id="9803078at2"/>
<dbReference type="SUPFAM" id="SSF55021">
    <property type="entry name" value="ACT-like"/>
    <property type="match status" value="1"/>
</dbReference>
<keyword evidence="4" id="KW-1185">Reference proteome</keyword>
<dbReference type="InterPro" id="IPR050990">
    <property type="entry name" value="UPF0237/GcvR_regulator"/>
</dbReference>
<evidence type="ECO:0000313" key="3">
    <source>
        <dbReference type="EMBL" id="CCU80481.1"/>
    </source>
</evidence>
<proteinExistence type="inferred from homology"/>
<accession>M5E1X8</accession>